<dbReference type="PANTHER" id="PTHR30598:SF3">
    <property type="entry name" value="RESPIRATORY NITRATE REDUCTASE 1 GAMMA CHAIN"/>
    <property type="match status" value="1"/>
</dbReference>
<dbReference type="GO" id="GO:0008940">
    <property type="term" value="F:nitrate reductase activity"/>
    <property type="evidence" value="ECO:0007669"/>
    <property type="project" value="InterPro"/>
</dbReference>
<keyword evidence="13 21" id="KW-0408">Iron</keyword>
<feature type="binding site" description="axial binding residue" evidence="21">
    <location>
        <position position="208"/>
    </location>
    <ligand>
        <name>heme b</name>
        <dbReference type="ChEBI" id="CHEBI:60344"/>
        <label>1</label>
    </ligand>
    <ligandPart>
        <name>Fe</name>
        <dbReference type="ChEBI" id="CHEBI:18248"/>
    </ligandPart>
</feature>
<gene>
    <name evidence="24" type="primary">narX_5</name>
    <name evidence="24" type="ORF">C1Y40_04730</name>
</gene>
<evidence type="ECO:0000256" key="4">
    <source>
        <dbReference type="ARBA" id="ARBA00022448"/>
    </source>
</evidence>
<evidence type="ECO:0000256" key="12">
    <source>
        <dbReference type="ARBA" id="ARBA00023002"/>
    </source>
</evidence>
<dbReference type="FunFam" id="1.20.950.20:FF:000001">
    <property type="entry name" value="Respiratory nitrate reductase subunit gamma"/>
    <property type="match status" value="1"/>
</dbReference>
<keyword evidence="11 22" id="KW-1133">Transmembrane helix</keyword>
<dbReference type="GO" id="GO:0019645">
    <property type="term" value="P:anaerobic electron transport chain"/>
    <property type="evidence" value="ECO:0007669"/>
    <property type="project" value="TreeGrafter"/>
</dbReference>
<accession>A0A2S8BEL3</accession>
<feature type="transmembrane region" description="Helical" evidence="22">
    <location>
        <begin position="95"/>
        <end position="114"/>
    </location>
</feature>
<dbReference type="GO" id="GO:0009325">
    <property type="term" value="C:nitrate reductase complex"/>
    <property type="evidence" value="ECO:0007669"/>
    <property type="project" value="InterPro"/>
</dbReference>
<evidence type="ECO:0000256" key="3">
    <source>
        <dbReference type="ARBA" id="ARBA00004651"/>
    </source>
</evidence>
<evidence type="ECO:0000256" key="9">
    <source>
        <dbReference type="ARBA" id="ARBA00022723"/>
    </source>
</evidence>
<evidence type="ECO:0000256" key="16">
    <source>
        <dbReference type="ARBA" id="ARBA00056200"/>
    </source>
</evidence>
<dbReference type="GO" id="GO:0046872">
    <property type="term" value="F:metal ion binding"/>
    <property type="evidence" value="ECO:0007669"/>
    <property type="project" value="UniProtKB-KW"/>
</dbReference>
<organism evidence="24 25">
    <name type="scientific">Mycobacterium talmoniae</name>
    <dbReference type="NCBI Taxonomy" id="1858794"/>
    <lineage>
        <taxon>Bacteria</taxon>
        <taxon>Bacillati</taxon>
        <taxon>Actinomycetota</taxon>
        <taxon>Actinomycetes</taxon>
        <taxon>Mycobacteriales</taxon>
        <taxon>Mycobacteriaceae</taxon>
        <taxon>Mycobacterium</taxon>
    </lineage>
</organism>
<evidence type="ECO:0000256" key="1">
    <source>
        <dbReference type="ARBA" id="ARBA00001942"/>
    </source>
</evidence>
<keyword evidence="6" id="KW-0500">Molybdenum</keyword>
<comment type="cofactor">
    <cofactor evidence="2">
        <name>heme b</name>
        <dbReference type="ChEBI" id="CHEBI:60344"/>
    </cofactor>
</comment>
<keyword evidence="12 24" id="KW-0560">Oxidoreductase</keyword>
<dbReference type="Gene3D" id="1.20.950.20">
    <property type="entry name" value="Transmembrane di-heme cytochromes, Chain C"/>
    <property type="match status" value="1"/>
</dbReference>
<keyword evidence="14" id="KW-0534">Nitrate assimilation</keyword>
<dbReference type="InterPro" id="IPR003816">
    <property type="entry name" value="Nitrate_red_gam"/>
</dbReference>
<evidence type="ECO:0000313" key="24">
    <source>
        <dbReference type="EMBL" id="PQM45111.1"/>
    </source>
</evidence>
<feature type="transmembrane region" description="Helical" evidence="22">
    <location>
        <begin position="126"/>
        <end position="149"/>
    </location>
</feature>
<proteinExistence type="inferred from homology"/>
<dbReference type="PANTHER" id="PTHR30598">
    <property type="entry name" value="NITRATE REDUCTASE PRIVATE CHAPERONE, REDOX ENZYME MATURATION PROTEIN REMP FAMILY"/>
    <property type="match status" value="1"/>
</dbReference>
<evidence type="ECO:0000256" key="11">
    <source>
        <dbReference type="ARBA" id="ARBA00022989"/>
    </source>
</evidence>
<dbReference type="SUPFAM" id="SSF103501">
    <property type="entry name" value="Respiratory nitrate reductase 1 gamma chain"/>
    <property type="match status" value="1"/>
</dbReference>
<dbReference type="NCBIfam" id="TIGR00351">
    <property type="entry name" value="narI"/>
    <property type="match status" value="1"/>
</dbReference>
<feature type="binding site" description="axial binding residue" evidence="21">
    <location>
        <position position="190"/>
    </location>
    <ligand>
        <name>heme b</name>
        <dbReference type="ChEBI" id="CHEBI:60344"/>
        <label>1</label>
    </ligand>
    <ligandPart>
        <name>Fe</name>
        <dbReference type="ChEBI" id="CHEBI:18248"/>
    </ligandPart>
</feature>
<comment type="subcellular location">
    <subcellularLocation>
        <location evidence="3">Cell membrane</location>
        <topology evidence="3">Multi-pass membrane protein</topology>
    </subcellularLocation>
</comment>
<feature type="binding site" description="axial binding residue" evidence="21">
    <location>
        <position position="69"/>
    </location>
    <ligand>
        <name>heme b</name>
        <dbReference type="ChEBI" id="CHEBI:60344"/>
        <label>1</label>
    </ligand>
    <ligandPart>
        <name>Fe</name>
        <dbReference type="ChEBI" id="CHEBI:18248"/>
    </ligandPart>
</feature>
<dbReference type="InterPro" id="IPR051936">
    <property type="entry name" value="Heme-iron_electron_transfer"/>
</dbReference>
<evidence type="ECO:0000313" key="25">
    <source>
        <dbReference type="Proteomes" id="UP000238296"/>
    </source>
</evidence>
<keyword evidence="15 22" id="KW-0472">Membrane</keyword>
<evidence type="ECO:0000256" key="10">
    <source>
        <dbReference type="ARBA" id="ARBA00022982"/>
    </source>
</evidence>
<evidence type="ECO:0000256" key="22">
    <source>
        <dbReference type="SAM" id="Phobius"/>
    </source>
</evidence>
<dbReference type="Pfam" id="PF02665">
    <property type="entry name" value="Nitrate_red_gam"/>
    <property type="match status" value="1"/>
</dbReference>
<evidence type="ECO:0000256" key="21">
    <source>
        <dbReference type="PIRSR" id="PIRSR603816-1"/>
    </source>
</evidence>
<evidence type="ECO:0000256" key="6">
    <source>
        <dbReference type="ARBA" id="ARBA00022505"/>
    </source>
</evidence>
<evidence type="ECO:0000256" key="20">
    <source>
        <dbReference type="ARBA" id="ARBA00071287"/>
    </source>
</evidence>
<keyword evidence="4" id="KW-0813">Transport</keyword>
<dbReference type="EMBL" id="PPEA01000668">
    <property type="protein sequence ID" value="PQM45111.1"/>
    <property type="molecule type" value="Genomic_DNA"/>
</dbReference>
<comment type="caution">
    <text evidence="24">The sequence shown here is derived from an EMBL/GenBank/DDBJ whole genome shotgun (WGS) entry which is preliminary data.</text>
</comment>
<name>A0A2S8BEL3_9MYCO</name>
<comment type="similarity">
    <text evidence="19">In the N-terminal section; belongs to the nitrate reductase alpha subunit family.</text>
</comment>
<feature type="transmembrane region" description="Helical" evidence="22">
    <location>
        <begin position="50"/>
        <end position="75"/>
    </location>
</feature>
<evidence type="ECO:0000256" key="18">
    <source>
        <dbReference type="ARBA" id="ARBA00061196"/>
    </source>
</evidence>
<comment type="similarity">
    <text evidence="18">In the C-terminal section; belongs to the nitrate reductase gamma subunit family.</text>
</comment>
<evidence type="ECO:0000256" key="7">
    <source>
        <dbReference type="ARBA" id="ARBA00022617"/>
    </source>
</evidence>
<dbReference type="InterPro" id="IPR023234">
    <property type="entry name" value="NarG-like_domain"/>
</dbReference>
<dbReference type="GO" id="GO:0042128">
    <property type="term" value="P:nitrate assimilation"/>
    <property type="evidence" value="ECO:0007669"/>
    <property type="project" value="UniProtKB-KW"/>
</dbReference>
<evidence type="ECO:0000256" key="19">
    <source>
        <dbReference type="ARBA" id="ARBA00061480"/>
    </source>
</evidence>
<dbReference type="AlphaFoldDB" id="A0A2S8BEL3"/>
<dbReference type="GO" id="GO:0005886">
    <property type="term" value="C:plasma membrane"/>
    <property type="evidence" value="ECO:0007669"/>
    <property type="project" value="UniProtKB-SubCell"/>
</dbReference>
<evidence type="ECO:0000256" key="17">
    <source>
        <dbReference type="ARBA" id="ARBA00061095"/>
    </source>
</evidence>
<feature type="domain" description="NarG-like" evidence="23">
    <location>
        <begin position="9"/>
        <end position="227"/>
    </location>
</feature>
<keyword evidence="7 21" id="KW-0349">Heme</keyword>
<keyword evidence="8 22" id="KW-0812">Transmembrane</keyword>
<comment type="cofactor">
    <cofactor evidence="1">
        <name>Mo-bis(molybdopterin guanine dinucleotide)</name>
        <dbReference type="ChEBI" id="CHEBI:60539"/>
    </cofactor>
</comment>
<keyword evidence="10" id="KW-0249">Electron transport</keyword>
<protein>
    <recommendedName>
        <fullName evidence="20">Nitrate reductase-like protein NarX</fullName>
    </recommendedName>
</protein>
<evidence type="ECO:0000256" key="5">
    <source>
        <dbReference type="ARBA" id="ARBA00022475"/>
    </source>
</evidence>
<evidence type="ECO:0000256" key="15">
    <source>
        <dbReference type="ARBA" id="ARBA00023136"/>
    </source>
</evidence>
<evidence type="ECO:0000256" key="14">
    <source>
        <dbReference type="ARBA" id="ARBA00023063"/>
    </source>
</evidence>
<comment type="function">
    <text evidence="16">Does not seem to have nitrate reductase activity.</text>
</comment>
<evidence type="ECO:0000259" key="23">
    <source>
        <dbReference type="Pfam" id="PF02665"/>
    </source>
</evidence>
<feature type="binding site" description="axial binding residue" evidence="21">
    <location>
        <position position="59"/>
    </location>
    <ligand>
        <name>heme b</name>
        <dbReference type="ChEBI" id="CHEBI:60344"/>
        <label>1</label>
    </ligand>
    <ligandPart>
        <name>Fe</name>
        <dbReference type="ChEBI" id="CHEBI:18248"/>
    </ligandPart>
</feature>
<keyword evidence="9" id="KW-0479">Metal-binding</keyword>
<keyword evidence="5" id="KW-1003">Cell membrane</keyword>
<evidence type="ECO:0000256" key="2">
    <source>
        <dbReference type="ARBA" id="ARBA00001970"/>
    </source>
</evidence>
<reference evidence="24 25" key="1">
    <citation type="journal article" date="2017" name="Int. J. Syst. Evol. Microbiol.">
        <title>Mycobacterium talmoniae sp. nov., a slowly growing mycobacterium isolated from human respiratory samples.</title>
        <authorList>
            <person name="Davidson R.M."/>
            <person name="DeGroote M.A."/>
            <person name="Marola J.L."/>
            <person name="Buss S."/>
            <person name="Jones V."/>
            <person name="McNeil M.R."/>
            <person name="Freifeld A.G."/>
            <person name="Elaine Epperson L."/>
            <person name="Hasan N.A."/>
            <person name="Jackson M."/>
            <person name="Iwen P.C."/>
            <person name="Salfinger M."/>
            <person name="Strong M."/>
        </authorList>
    </citation>
    <scope>NUCLEOTIDE SEQUENCE [LARGE SCALE GENOMIC DNA]</scope>
    <source>
        <strain evidence="24 25">ATCC BAA-2683</strain>
    </source>
</reference>
<evidence type="ECO:0000256" key="13">
    <source>
        <dbReference type="ARBA" id="ARBA00023004"/>
    </source>
</evidence>
<feature type="transmembrane region" description="Helical" evidence="22">
    <location>
        <begin position="12"/>
        <end position="29"/>
    </location>
</feature>
<dbReference type="GO" id="GO:0020037">
    <property type="term" value="F:heme binding"/>
    <property type="evidence" value="ECO:0007669"/>
    <property type="project" value="TreeGrafter"/>
</dbReference>
<evidence type="ECO:0000256" key="8">
    <source>
        <dbReference type="ARBA" id="ARBA00022692"/>
    </source>
</evidence>
<dbReference type="InterPro" id="IPR036197">
    <property type="entry name" value="NarG-like_sf"/>
</dbReference>
<dbReference type="Proteomes" id="UP000238296">
    <property type="component" value="Unassembled WGS sequence"/>
</dbReference>
<sequence length="249" mass="28310">MAQMTTWNIWWWVTLPYIALVVFVVGHIWRWRYDQFGWTSRSTQLQEQRLLKWGAPLFHYSAFAAIAGHALGILVPKAVTDWLGIHETFYQDVSAVAGTAAAIGVLIGGALLTIRRSAVPRVRATTSAVDYLALTLLAIIVILGIYLTIGIEDLTHYEYRNTVGVWFRSLFALHPNVKAIVGAPLMYQVHAVAAWAIFIVWPFSRLVHAWSFPLWYLWRPYIVIRSRVAKQPQEPGTGGHEWRKIGVPY</sequence>
<dbReference type="GO" id="GO:0009055">
    <property type="term" value="F:electron transfer activity"/>
    <property type="evidence" value="ECO:0007669"/>
    <property type="project" value="TreeGrafter"/>
</dbReference>
<comment type="similarity">
    <text evidence="17">In the central section; belongs to the NarJ/NarW family.</text>
</comment>